<comment type="caution">
    <text evidence="2">The sequence shown here is derived from an EMBL/GenBank/DDBJ whole genome shotgun (WGS) entry which is preliminary data.</text>
</comment>
<dbReference type="PANTHER" id="PTHR31694:SF19">
    <property type="entry name" value="DESICCATION-RELATED PROTEIN PCC13-62"/>
    <property type="match status" value="1"/>
</dbReference>
<sequence length="387" mass="42958">MARIILTLSALILFSTLLLPSITIAEEQKENTDEAVAIAKEVEEGLETPFHYDSEDDTDTETEFEEKLESNPPHCKCPKRHHKHKKHRPHVRPEFSNRDVDELNLILNSEYLEAEFFLHGSYGFGLDKFNGTSVNVTGPKPIGAQKAHTGRFIEHLAKEFGLQSMGHIRELSKKLGEKAISRPEIDISRKAWGGLFNEAFGTKLKPAFDPYTTGNHFLLAAYMLPYVSYTGYVALGMHAEGSCARDLVARLAGVKGAEDASIRTVLYQRRRQVVERYNITVGEFTSVLSALREKLDRDNQTVTDPKKGNFTLPVTIDEGVLVPGTDTPEELLTGNIISVNENSLSVGRSPEQLLQVWYGTGNASIPGLFFPKGANGKIAAKYLSALR</sequence>
<protein>
    <recommendedName>
        <fullName evidence="4">Desiccation-related protein PCC13-62</fullName>
    </recommendedName>
</protein>
<reference evidence="2" key="1">
    <citation type="submission" date="2020-06" db="EMBL/GenBank/DDBJ databases">
        <title>WGS assembly of Ceratodon purpureus strain R40.</title>
        <authorList>
            <person name="Carey S.B."/>
            <person name="Jenkins J."/>
            <person name="Shu S."/>
            <person name="Lovell J.T."/>
            <person name="Sreedasyam A."/>
            <person name="Maumus F."/>
            <person name="Tiley G.P."/>
            <person name="Fernandez-Pozo N."/>
            <person name="Barry K."/>
            <person name="Chen C."/>
            <person name="Wang M."/>
            <person name="Lipzen A."/>
            <person name="Daum C."/>
            <person name="Saski C.A."/>
            <person name="Payton A.C."/>
            <person name="Mcbreen J.C."/>
            <person name="Conrad R.E."/>
            <person name="Kollar L.M."/>
            <person name="Olsson S."/>
            <person name="Huttunen S."/>
            <person name="Landis J.B."/>
            <person name="Wickett N.J."/>
            <person name="Johnson M.G."/>
            <person name="Rensing S.A."/>
            <person name="Grimwood J."/>
            <person name="Schmutz J."/>
            <person name="Mcdaniel S.F."/>
        </authorList>
    </citation>
    <scope>NUCLEOTIDE SEQUENCE</scope>
    <source>
        <strain evidence="2">R40</strain>
    </source>
</reference>
<feature type="signal peptide" evidence="1">
    <location>
        <begin position="1"/>
        <end position="25"/>
    </location>
</feature>
<dbReference type="InterPro" id="IPR052965">
    <property type="entry name" value="Pigment-catalase-like"/>
</dbReference>
<dbReference type="Pfam" id="PF13668">
    <property type="entry name" value="Ferritin_2"/>
    <property type="match status" value="1"/>
</dbReference>
<keyword evidence="1" id="KW-0732">Signal</keyword>
<evidence type="ECO:0000256" key="1">
    <source>
        <dbReference type="SAM" id="SignalP"/>
    </source>
</evidence>
<dbReference type="Proteomes" id="UP000822688">
    <property type="component" value="Chromosome 3"/>
</dbReference>
<accession>A0A8T0IJH3</accession>
<proteinExistence type="predicted"/>
<evidence type="ECO:0008006" key="4">
    <source>
        <dbReference type="Google" id="ProtNLM"/>
    </source>
</evidence>
<name>A0A8T0IJH3_CERPU</name>
<keyword evidence="3" id="KW-1185">Reference proteome</keyword>
<evidence type="ECO:0000313" key="3">
    <source>
        <dbReference type="Proteomes" id="UP000822688"/>
    </source>
</evidence>
<dbReference type="PANTHER" id="PTHR31694">
    <property type="entry name" value="DESICCATION-LIKE PROTEIN"/>
    <property type="match status" value="1"/>
</dbReference>
<dbReference type="AlphaFoldDB" id="A0A8T0IJH3"/>
<organism evidence="2 3">
    <name type="scientific">Ceratodon purpureus</name>
    <name type="common">Fire moss</name>
    <name type="synonym">Dicranum purpureum</name>
    <dbReference type="NCBI Taxonomy" id="3225"/>
    <lineage>
        <taxon>Eukaryota</taxon>
        <taxon>Viridiplantae</taxon>
        <taxon>Streptophyta</taxon>
        <taxon>Embryophyta</taxon>
        <taxon>Bryophyta</taxon>
        <taxon>Bryophytina</taxon>
        <taxon>Bryopsida</taxon>
        <taxon>Dicranidae</taxon>
        <taxon>Pseudoditrichales</taxon>
        <taxon>Ditrichaceae</taxon>
        <taxon>Ceratodon</taxon>
    </lineage>
</organism>
<feature type="chain" id="PRO_5035723544" description="Desiccation-related protein PCC13-62" evidence="1">
    <location>
        <begin position="26"/>
        <end position="387"/>
    </location>
</feature>
<dbReference type="EMBL" id="CM026423">
    <property type="protein sequence ID" value="KAG0583089.1"/>
    <property type="molecule type" value="Genomic_DNA"/>
</dbReference>
<gene>
    <name evidence="2" type="ORF">KC19_3G108500</name>
</gene>
<evidence type="ECO:0000313" key="2">
    <source>
        <dbReference type="EMBL" id="KAG0583089.1"/>
    </source>
</evidence>